<evidence type="ECO:0000313" key="1">
    <source>
        <dbReference type="EMBL" id="OLZ43590.1"/>
    </source>
</evidence>
<evidence type="ECO:0000313" key="2">
    <source>
        <dbReference type="Proteomes" id="UP000187486"/>
    </source>
</evidence>
<dbReference type="Proteomes" id="UP000187486">
    <property type="component" value="Unassembled WGS sequence"/>
</dbReference>
<protein>
    <submittedName>
        <fullName evidence="1">Uncharacterized protein</fullName>
    </submittedName>
</protein>
<dbReference type="AlphaFoldDB" id="A0A1R0KEP7"/>
<gene>
    <name evidence="1" type="ORF">BS329_38705</name>
</gene>
<accession>A0A1R0KEP7</accession>
<name>A0A1R0KEP7_9PSEU</name>
<proteinExistence type="predicted"/>
<organism evidence="1 2">
    <name type="scientific">Amycolatopsis coloradensis</name>
    <dbReference type="NCBI Taxonomy" id="76021"/>
    <lineage>
        <taxon>Bacteria</taxon>
        <taxon>Bacillati</taxon>
        <taxon>Actinomycetota</taxon>
        <taxon>Actinomycetes</taxon>
        <taxon>Pseudonocardiales</taxon>
        <taxon>Pseudonocardiaceae</taxon>
        <taxon>Amycolatopsis</taxon>
    </lineage>
</organism>
<sequence length="93" mass="9794">MAQQTSALGFIVGGDEVQLEEHGELGSSGGEGVQDLHSLGGERKQGSVCGGGVRVIAVMGLPGVFLIHRFFSSDRHYNVLTVARPSSEIVQRS</sequence>
<comment type="caution">
    <text evidence="1">The sequence shown here is derived from an EMBL/GenBank/DDBJ whole genome shotgun (WGS) entry which is preliminary data.</text>
</comment>
<keyword evidence="2" id="KW-1185">Reference proteome</keyword>
<reference evidence="1 2" key="1">
    <citation type="submission" date="2016-01" db="EMBL/GenBank/DDBJ databases">
        <title>Amycolatopsis coloradensis genome sequencing and assembly.</title>
        <authorList>
            <person name="Mayilraj S."/>
        </authorList>
    </citation>
    <scope>NUCLEOTIDE SEQUENCE [LARGE SCALE GENOMIC DNA]</scope>
    <source>
        <strain evidence="1 2">DSM 44225</strain>
    </source>
</reference>
<dbReference type="EMBL" id="MQUQ01000031">
    <property type="protein sequence ID" value="OLZ43590.1"/>
    <property type="molecule type" value="Genomic_DNA"/>
</dbReference>